<gene>
    <name evidence="1" type="ORF">GSLYS_00003670001</name>
</gene>
<comment type="caution">
    <text evidence="1">The sequence shown here is derived from an EMBL/GenBank/DDBJ whole genome shotgun (WGS) entry which is preliminary data.</text>
</comment>
<dbReference type="GO" id="GO:0051959">
    <property type="term" value="F:dynein light intermediate chain binding"/>
    <property type="evidence" value="ECO:0007669"/>
    <property type="project" value="InterPro"/>
</dbReference>
<dbReference type="InterPro" id="IPR026983">
    <property type="entry name" value="DHC"/>
</dbReference>
<protein>
    <submittedName>
        <fullName evidence="1">Uncharacterized protein</fullName>
    </submittedName>
</protein>
<accession>A0AAV2H7E8</accession>
<dbReference type="PANTHER" id="PTHR22878:SF66">
    <property type="entry name" value="DYNEIN AXONEMAL HEAVY CHAIN 7"/>
    <property type="match status" value="1"/>
</dbReference>
<organism evidence="1 2">
    <name type="scientific">Lymnaea stagnalis</name>
    <name type="common">Great pond snail</name>
    <name type="synonym">Helix stagnalis</name>
    <dbReference type="NCBI Taxonomy" id="6523"/>
    <lineage>
        <taxon>Eukaryota</taxon>
        <taxon>Metazoa</taxon>
        <taxon>Spiralia</taxon>
        <taxon>Lophotrochozoa</taxon>
        <taxon>Mollusca</taxon>
        <taxon>Gastropoda</taxon>
        <taxon>Heterobranchia</taxon>
        <taxon>Euthyneura</taxon>
        <taxon>Panpulmonata</taxon>
        <taxon>Hygrophila</taxon>
        <taxon>Lymnaeoidea</taxon>
        <taxon>Lymnaeidae</taxon>
        <taxon>Lymnaea</taxon>
    </lineage>
</organism>
<proteinExistence type="predicted"/>
<dbReference type="GO" id="GO:0030286">
    <property type="term" value="C:dynein complex"/>
    <property type="evidence" value="ECO:0007669"/>
    <property type="project" value="InterPro"/>
</dbReference>
<dbReference type="AlphaFoldDB" id="A0AAV2H7E8"/>
<feature type="non-terminal residue" evidence="1">
    <location>
        <position position="199"/>
    </location>
</feature>
<sequence>EFGPLEDFLNVFSELEFLISNKAKVDLESFIGQSHPFDELVEKFNYYQNLANHVMCDISRSSTVGMFEVNSERILDTLHERTQWICDVLVDQMLEDHLEANKAICVRYKEMSHTALTIPTNTNEYMALEAFMKKVKHEMLAEFNKELLQCNKRLVFLSDYCTFAPTTIRLNSEPFQWHQKVESILEENALIMAEKLKEL</sequence>
<dbReference type="GO" id="GO:0045505">
    <property type="term" value="F:dynein intermediate chain binding"/>
    <property type="evidence" value="ECO:0007669"/>
    <property type="project" value="InterPro"/>
</dbReference>
<evidence type="ECO:0000313" key="2">
    <source>
        <dbReference type="Proteomes" id="UP001497497"/>
    </source>
</evidence>
<dbReference type="EMBL" id="CAXITT010000050">
    <property type="protein sequence ID" value="CAL1529515.1"/>
    <property type="molecule type" value="Genomic_DNA"/>
</dbReference>
<name>A0AAV2H7E8_LYMST</name>
<dbReference type="PANTHER" id="PTHR22878">
    <property type="entry name" value="DYNEIN HEAVY CHAIN 6, AXONEMAL-LIKE-RELATED"/>
    <property type="match status" value="1"/>
</dbReference>
<evidence type="ECO:0000313" key="1">
    <source>
        <dbReference type="EMBL" id="CAL1529515.1"/>
    </source>
</evidence>
<feature type="non-terminal residue" evidence="1">
    <location>
        <position position="1"/>
    </location>
</feature>
<reference evidence="1 2" key="1">
    <citation type="submission" date="2024-04" db="EMBL/GenBank/DDBJ databases">
        <authorList>
            <consortium name="Genoscope - CEA"/>
            <person name="William W."/>
        </authorList>
    </citation>
    <scope>NUCLEOTIDE SEQUENCE [LARGE SCALE GENOMIC DNA]</scope>
</reference>
<keyword evidence="2" id="KW-1185">Reference proteome</keyword>
<dbReference type="GO" id="GO:0007018">
    <property type="term" value="P:microtubule-based movement"/>
    <property type="evidence" value="ECO:0007669"/>
    <property type="project" value="InterPro"/>
</dbReference>
<dbReference type="Proteomes" id="UP001497497">
    <property type="component" value="Unassembled WGS sequence"/>
</dbReference>